<gene>
    <name evidence="2" type="ORF">OVA965_LOCUS37722</name>
    <name evidence="3" type="ORF">TMI583_LOCUS38830</name>
</gene>
<keyword evidence="1" id="KW-1133">Transmembrane helix</keyword>
<dbReference type="Proteomes" id="UP000682733">
    <property type="component" value="Unassembled WGS sequence"/>
</dbReference>
<dbReference type="EMBL" id="CAJOBA010058247">
    <property type="protein sequence ID" value="CAF4306482.1"/>
    <property type="molecule type" value="Genomic_DNA"/>
</dbReference>
<dbReference type="GO" id="GO:0005261">
    <property type="term" value="F:monoatomic cation channel activity"/>
    <property type="evidence" value="ECO:0007669"/>
    <property type="project" value="TreeGrafter"/>
</dbReference>
<dbReference type="GO" id="GO:0005886">
    <property type="term" value="C:plasma membrane"/>
    <property type="evidence" value="ECO:0007669"/>
    <property type="project" value="TreeGrafter"/>
</dbReference>
<evidence type="ECO:0000256" key="1">
    <source>
        <dbReference type="SAM" id="Phobius"/>
    </source>
</evidence>
<dbReference type="Proteomes" id="UP000677228">
    <property type="component" value="Unassembled WGS sequence"/>
</dbReference>
<dbReference type="InterPro" id="IPR050927">
    <property type="entry name" value="TRPM"/>
</dbReference>
<proteinExistence type="predicted"/>
<evidence type="ECO:0000313" key="2">
    <source>
        <dbReference type="EMBL" id="CAF1519540.1"/>
    </source>
</evidence>
<evidence type="ECO:0008006" key="5">
    <source>
        <dbReference type="Google" id="ProtNLM"/>
    </source>
</evidence>
<comment type="caution">
    <text evidence="3">The sequence shown here is derived from an EMBL/GenBank/DDBJ whole genome shotgun (WGS) entry which is preliminary data.</text>
</comment>
<reference evidence="3" key="1">
    <citation type="submission" date="2021-02" db="EMBL/GenBank/DDBJ databases">
        <authorList>
            <person name="Nowell W R."/>
        </authorList>
    </citation>
    <scope>NUCLEOTIDE SEQUENCE</scope>
</reference>
<protein>
    <recommendedName>
        <fullName evidence="5">Ion transport domain-containing protein</fullName>
    </recommendedName>
</protein>
<name>A0A8S2TYH9_9BILA</name>
<dbReference type="EMBL" id="CAJNOK010036126">
    <property type="protein sequence ID" value="CAF1519540.1"/>
    <property type="molecule type" value="Genomic_DNA"/>
</dbReference>
<keyword evidence="1" id="KW-0472">Membrane</keyword>
<dbReference type="PANTHER" id="PTHR13800">
    <property type="entry name" value="TRANSIENT RECEPTOR POTENTIAL CATION CHANNEL, SUBFAMILY M, MEMBER 6"/>
    <property type="match status" value="1"/>
</dbReference>
<feature type="non-terminal residue" evidence="3">
    <location>
        <position position="1"/>
    </location>
</feature>
<keyword evidence="1" id="KW-0812">Transmembrane</keyword>
<dbReference type="AlphaFoldDB" id="A0A8S2TYH9"/>
<accession>A0A8S2TYH9</accession>
<evidence type="ECO:0000313" key="4">
    <source>
        <dbReference type="Proteomes" id="UP000682733"/>
    </source>
</evidence>
<evidence type="ECO:0000313" key="3">
    <source>
        <dbReference type="EMBL" id="CAF4306482.1"/>
    </source>
</evidence>
<dbReference type="GO" id="GO:0030001">
    <property type="term" value="P:metal ion transport"/>
    <property type="evidence" value="ECO:0007669"/>
    <property type="project" value="TreeGrafter"/>
</dbReference>
<dbReference type="PANTHER" id="PTHR13800:SF1">
    <property type="entry name" value="TRANSIENT RECEPTOR POTENTIAL CATION CHANNEL TRPM"/>
    <property type="match status" value="1"/>
</dbReference>
<organism evidence="3 4">
    <name type="scientific">Didymodactylos carnosus</name>
    <dbReference type="NCBI Taxonomy" id="1234261"/>
    <lineage>
        <taxon>Eukaryota</taxon>
        <taxon>Metazoa</taxon>
        <taxon>Spiralia</taxon>
        <taxon>Gnathifera</taxon>
        <taxon>Rotifera</taxon>
        <taxon>Eurotatoria</taxon>
        <taxon>Bdelloidea</taxon>
        <taxon>Philodinida</taxon>
        <taxon>Philodinidae</taxon>
        <taxon>Didymodactylos</taxon>
    </lineage>
</organism>
<sequence length="250" mass="29132">GRLINATVVNDGAGSYGYELYDWVLIKQLFDWGITKAFGNADIPERADNGYFIVSWILTVIFVFISVILLWNALIALFSVTIDDVRQQSKLLWRYHRFMLISEYCDKSELPDALKRSLVPPPLNIAWYLVLIIYRCFVASDNCQRNQPRHPQDGQTGNQDDEKMTTKIRDYWIRVEEFEARQAFFRLYLPQFRDTPQTDQMIQITALAAIQFERQMITLSTSRSTFVDYSRRYTPNSEGRLSSCSTFASK</sequence>
<feature type="transmembrane region" description="Helical" evidence="1">
    <location>
        <begin position="53"/>
        <end position="80"/>
    </location>
</feature>